<evidence type="ECO:0000313" key="3">
    <source>
        <dbReference type="Proteomes" id="UP000177039"/>
    </source>
</evidence>
<feature type="domain" description="bAvd-like" evidence="1">
    <location>
        <begin position="20"/>
        <end position="119"/>
    </location>
</feature>
<gene>
    <name evidence="2" type="ORF">A3B54_03965</name>
</gene>
<evidence type="ECO:0000259" key="1">
    <source>
        <dbReference type="Pfam" id="PF22296"/>
    </source>
</evidence>
<reference evidence="2 3" key="1">
    <citation type="journal article" date="2016" name="Nat. Commun.">
        <title>Thousands of microbial genomes shed light on interconnected biogeochemical processes in an aquifer system.</title>
        <authorList>
            <person name="Anantharaman K."/>
            <person name="Brown C.T."/>
            <person name="Hug L.A."/>
            <person name="Sharon I."/>
            <person name="Castelle C.J."/>
            <person name="Probst A.J."/>
            <person name="Thomas B.C."/>
            <person name="Singh A."/>
            <person name="Wilkins M.J."/>
            <person name="Karaoz U."/>
            <person name="Brodie E.L."/>
            <person name="Williams K.H."/>
            <person name="Hubbard S.S."/>
            <person name="Banfield J.F."/>
        </authorList>
    </citation>
    <scope>NUCLEOTIDE SEQUENCE [LARGE SCALE GENOMIC DNA]</scope>
</reference>
<dbReference type="EMBL" id="MFBT01000020">
    <property type="protein sequence ID" value="OGD99257.1"/>
    <property type="molecule type" value="Genomic_DNA"/>
</dbReference>
<evidence type="ECO:0000313" key="2">
    <source>
        <dbReference type="EMBL" id="OGD99257.1"/>
    </source>
</evidence>
<protein>
    <recommendedName>
        <fullName evidence="1">bAvd-like domain-containing protein</fullName>
    </recommendedName>
</protein>
<dbReference type="Pfam" id="PF22296">
    <property type="entry name" value="bAvd"/>
    <property type="match status" value="1"/>
</dbReference>
<dbReference type="Gene3D" id="1.20.1440.60">
    <property type="entry name" value="23S rRNA-intervening sequence"/>
    <property type="match status" value="1"/>
</dbReference>
<dbReference type="CDD" id="cd16376">
    <property type="entry name" value="Avd_like"/>
    <property type="match status" value="1"/>
</dbReference>
<dbReference type="InterPro" id="IPR036583">
    <property type="entry name" value="23S_rRNA_IVS_sf"/>
</dbReference>
<name>A0A1F5H5B6_9BACT</name>
<dbReference type="SUPFAM" id="SSF158446">
    <property type="entry name" value="IVS-encoded protein-like"/>
    <property type="match status" value="1"/>
</dbReference>
<proteinExistence type="predicted"/>
<dbReference type="Proteomes" id="UP000177039">
    <property type="component" value="Unassembled WGS sequence"/>
</dbReference>
<dbReference type="InterPro" id="IPR055360">
    <property type="entry name" value="bAvd"/>
</dbReference>
<dbReference type="NCBIfam" id="NF033474">
    <property type="entry name" value="DivGenRetAVD"/>
    <property type="match status" value="1"/>
</dbReference>
<accession>A0A1F5H5B6</accession>
<sequence length="127" mass="14703">MNFLTCPPPQDFTLDIPIFTKLYDFYKNLSRYIVSFPKTRRYTLGQRLDDLTLDIFELLFSIPNAKSKVETLMQISTKLDLIKVLLRLAKDNQAIKSNRYLELQATLQEIGKMLGGWIRAAKQSSPD</sequence>
<comment type="caution">
    <text evidence="2">The sequence shown here is derived from an EMBL/GenBank/DDBJ whole genome shotgun (WGS) entry which is preliminary data.</text>
</comment>
<organism evidence="2 3">
    <name type="scientific">Candidatus Curtissbacteria bacterium RIFCSPLOWO2_01_FULL_42_50</name>
    <dbReference type="NCBI Taxonomy" id="1797730"/>
    <lineage>
        <taxon>Bacteria</taxon>
        <taxon>Candidatus Curtissiibacteriota</taxon>
    </lineage>
</organism>
<dbReference type="AlphaFoldDB" id="A0A1F5H5B6"/>